<dbReference type="Gramene" id="Mp5g06980.1">
    <property type="protein sequence ID" value="Mp5g06980.1.cds1"/>
    <property type="gene ID" value="Mp5g06980"/>
</dbReference>
<accession>A0A2R6W770</accession>
<evidence type="ECO:0000313" key="1">
    <source>
        <dbReference type="EMBL" id="PTQ29696.1"/>
    </source>
</evidence>
<dbReference type="EMBL" id="KZ772808">
    <property type="protein sequence ID" value="PTQ29696.1"/>
    <property type="molecule type" value="Genomic_DNA"/>
</dbReference>
<reference evidence="2" key="1">
    <citation type="journal article" date="2017" name="Cell">
        <title>Insights into land plant evolution garnered from the Marchantia polymorpha genome.</title>
        <authorList>
            <person name="Bowman J.L."/>
            <person name="Kohchi T."/>
            <person name="Yamato K.T."/>
            <person name="Jenkins J."/>
            <person name="Shu S."/>
            <person name="Ishizaki K."/>
            <person name="Yamaoka S."/>
            <person name="Nishihama R."/>
            <person name="Nakamura Y."/>
            <person name="Berger F."/>
            <person name="Adam C."/>
            <person name="Aki S.S."/>
            <person name="Althoff F."/>
            <person name="Araki T."/>
            <person name="Arteaga-Vazquez M.A."/>
            <person name="Balasubrmanian S."/>
            <person name="Barry K."/>
            <person name="Bauer D."/>
            <person name="Boehm C.R."/>
            <person name="Briginshaw L."/>
            <person name="Caballero-Perez J."/>
            <person name="Catarino B."/>
            <person name="Chen F."/>
            <person name="Chiyoda S."/>
            <person name="Chovatia M."/>
            <person name="Davies K.M."/>
            <person name="Delmans M."/>
            <person name="Demura T."/>
            <person name="Dierschke T."/>
            <person name="Dolan L."/>
            <person name="Dorantes-Acosta A.E."/>
            <person name="Eklund D.M."/>
            <person name="Florent S.N."/>
            <person name="Flores-Sandoval E."/>
            <person name="Fujiyama A."/>
            <person name="Fukuzawa H."/>
            <person name="Galik B."/>
            <person name="Grimanelli D."/>
            <person name="Grimwood J."/>
            <person name="Grossniklaus U."/>
            <person name="Hamada T."/>
            <person name="Haseloff J."/>
            <person name="Hetherington A.J."/>
            <person name="Higo A."/>
            <person name="Hirakawa Y."/>
            <person name="Hundley H.N."/>
            <person name="Ikeda Y."/>
            <person name="Inoue K."/>
            <person name="Inoue S.I."/>
            <person name="Ishida S."/>
            <person name="Jia Q."/>
            <person name="Kakita M."/>
            <person name="Kanazawa T."/>
            <person name="Kawai Y."/>
            <person name="Kawashima T."/>
            <person name="Kennedy M."/>
            <person name="Kinose K."/>
            <person name="Kinoshita T."/>
            <person name="Kohara Y."/>
            <person name="Koide E."/>
            <person name="Komatsu K."/>
            <person name="Kopischke S."/>
            <person name="Kubo M."/>
            <person name="Kyozuka J."/>
            <person name="Lagercrantz U."/>
            <person name="Lin S.S."/>
            <person name="Lindquist E."/>
            <person name="Lipzen A.M."/>
            <person name="Lu C.W."/>
            <person name="De Luna E."/>
            <person name="Martienssen R.A."/>
            <person name="Minamino N."/>
            <person name="Mizutani M."/>
            <person name="Mizutani M."/>
            <person name="Mochizuki N."/>
            <person name="Monte I."/>
            <person name="Mosher R."/>
            <person name="Nagasaki H."/>
            <person name="Nakagami H."/>
            <person name="Naramoto S."/>
            <person name="Nishitani K."/>
            <person name="Ohtani M."/>
            <person name="Okamoto T."/>
            <person name="Okumura M."/>
            <person name="Phillips J."/>
            <person name="Pollak B."/>
            <person name="Reinders A."/>
            <person name="Rovekamp M."/>
            <person name="Sano R."/>
            <person name="Sawa S."/>
            <person name="Schmid M.W."/>
            <person name="Shirakawa M."/>
            <person name="Solano R."/>
            <person name="Spunde A."/>
            <person name="Suetsugu N."/>
            <person name="Sugano S."/>
            <person name="Sugiyama A."/>
            <person name="Sun R."/>
            <person name="Suzuki Y."/>
            <person name="Takenaka M."/>
            <person name="Takezawa D."/>
            <person name="Tomogane H."/>
            <person name="Tsuzuki M."/>
            <person name="Ueda T."/>
            <person name="Umeda M."/>
            <person name="Ward J.M."/>
            <person name="Watanabe Y."/>
            <person name="Yazaki K."/>
            <person name="Yokoyama R."/>
            <person name="Yoshitake Y."/>
            <person name="Yotsui I."/>
            <person name="Zachgo S."/>
            <person name="Schmutz J."/>
        </authorList>
    </citation>
    <scope>NUCLEOTIDE SEQUENCE [LARGE SCALE GENOMIC DNA]</scope>
    <source>
        <strain evidence="2">Tak-1</strain>
    </source>
</reference>
<dbReference type="AlphaFoldDB" id="A0A2R6W770"/>
<gene>
    <name evidence="1" type="ORF">MARPO_0136s0024</name>
</gene>
<organism evidence="1 2">
    <name type="scientific">Marchantia polymorpha</name>
    <name type="common">Common liverwort</name>
    <name type="synonym">Marchantia aquatica</name>
    <dbReference type="NCBI Taxonomy" id="3197"/>
    <lineage>
        <taxon>Eukaryota</taxon>
        <taxon>Viridiplantae</taxon>
        <taxon>Streptophyta</taxon>
        <taxon>Embryophyta</taxon>
        <taxon>Marchantiophyta</taxon>
        <taxon>Marchantiopsida</taxon>
        <taxon>Marchantiidae</taxon>
        <taxon>Marchantiales</taxon>
        <taxon>Marchantiaceae</taxon>
        <taxon>Marchantia</taxon>
    </lineage>
</organism>
<dbReference type="Proteomes" id="UP000244005">
    <property type="component" value="Unassembled WGS sequence"/>
</dbReference>
<sequence>MSHNNNCVEASASASRALSCVCHRPSSLRLEPHLVIFRRCPPRPSRSPGFTAIRLTGNLDHLDNSTTILETLCDFLDSTSSGNRWTGNSTGCMPATTLPAEKIHFQRLPIW</sequence>
<evidence type="ECO:0000313" key="2">
    <source>
        <dbReference type="Proteomes" id="UP000244005"/>
    </source>
</evidence>
<protein>
    <submittedName>
        <fullName evidence="1">Uncharacterized protein</fullName>
    </submittedName>
</protein>
<name>A0A2R6W770_MARPO</name>
<keyword evidence="2" id="KW-1185">Reference proteome</keyword>
<proteinExistence type="predicted"/>